<feature type="region of interest" description="Disordered" evidence="7">
    <location>
        <begin position="482"/>
        <end position="532"/>
    </location>
</feature>
<feature type="compositionally biased region" description="Polar residues" evidence="7">
    <location>
        <begin position="211"/>
        <end position="225"/>
    </location>
</feature>
<dbReference type="EMBL" id="BMKX01000001">
    <property type="protein sequence ID" value="GGJ47688.1"/>
    <property type="molecule type" value="Genomic_DNA"/>
</dbReference>
<protein>
    <recommendedName>
        <fullName evidence="8">Peptidase S8/S53 domain-containing protein</fullName>
    </recommendedName>
</protein>
<keyword evidence="10" id="KW-1185">Reference proteome</keyword>
<feature type="active site" description="Charge relay system" evidence="5">
    <location>
        <position position="187"/>
    </location>
</feature>
<feature type="active site" description="Charge relay system" evidence="5">
    <location>
        <position position="246"/>
    </location>
</feature>
<feature type="domain" description="Peptidase S8/S53" evidence="8">
    <location>
        <begin position="178"/>
        <end position="458"/>
    </location>
</feature>
<dbReference type="InterPro" id="IPR023828">
    <property type="entry name" value="Peptidase_S8_Ser-AS"/>
</dbReference>
<keyword evidence="2 5" id="KW-0645">Protease</keyword>
<dbReference type="InterPro" id="IPR034176">
    <property type="entry name" value="Peptidases_S8_13"/>
</dbReference>
<dbReference type="PRINTS" id="PR00723">
    <property type="entry name" value="SUBTILISIN"/>
</dbReference>
<organism evidence="9 10">
    <name type="scientific">Glutamicibacter ardleyensis</name>
    <dbReference type="NCBI Taxonomy" id="225894"/>
    <lineage>
        <taxon>Bacteria</taxon>
        <taxon>Bacillati</taxon>
        <taxon>Actinomycetota</taxon>
        <taxon>Actinomycetes</taxon>
        <taxon>Micrococcales</taxon>
        <taxon>Micrococcaceae</taxon>
        <taxon>Glutamicibacter</taxon>
    </lineage>
</organism>
<proteinExistence type="inferred from homology"/>
<evidence type="ECO:0000256" key="5">
    <source>
        <dbReference type="PROSITE-ProRule" id="PRU01240"/>
    </source>
</evidence>
<dbReference type="RefSeq" id="WP_188683156.1">
    <property type="nucleotide sequence ID" value="NZ_BMKX01000001.1"/>
</dbReference>
<dbReference type="CDD" id="cd07496">
    <property type="entry name" value="Peptidases_S8_13"/>
    <property type="match status" value="1"/>
</dbReference>
<dbReference type="Gene3D" id="2.60.120.260">
    <property type="entry name" value="Galactose-binding domain-like"/>
    <property type="match status" value="1"/>
</dbReference>
<dbReference type="PROSITE" id="PS00136">
    <property type="entry name" value="SUBTILASE_ASP"/>
    <property type="match status" value="1"/>
</dbReference>
<dbReference type="PANTHER" id="PTHR43806:SF11">
    <property type="entry name" value="CEREVISIN-RELATED"/>
    <property type="match status" value="1"/>
</dbReference>
<dbReference type="InterPro" id="IPR036852">
    <property type="entry name" value="Peptidase_S8/S53_dom_sf"/>
</dbReference>
<dbReference type="Proteomes" id="UP000606115">
    <property type="component" value="Unassembled WGS sequence"/>
</dbReference>
<feature type="active site" description="Charge relay system" evidence="5">
    <location>
        <position position="425"/>
    </location>
</feature>
<dbReference type="PROSITE" id="PS00137">
    <property type="entry name" value="SUBTILASE_HIS"/>
    <property type="match status" value="1"/>
</dbReference>
<accession>A0ABQ2D7F4</accession>
<evidence type="ECO:0000259" key="8">
    <source>
        <dbReference type="Pfam" id="PF00082"/>
    </source>
</evidence>
<comment type="caution">
    <text evidence="9">The sequence shown here is derived from an EMBL/GenBank/DDBJ whole genome shotgun (WGS) entry which is preliminary data.</text>
</comment>
<gene>
    <name evidence="9" type="ORF">GCM10007173_02910</name>
</gene>
<comment type="similarity">
    <text evidence="1 5 6">Belongs to the peptidase S8 family.</text>
</comment>
<dbReference type="PROSITE" id="PS51892">
    <property type="entry name" value="SUBTILASE"/>
    <property type="match status" value="1"/>
</dbReference>
<evidence type="ECO:0000256" key="6">
    <source>
        <dbReference type="RuleBase" id="RU003355"/>
    </source>
</evidence>
<evidence type="ECO:0000256" key="4">
    <source>
        <dbReference type="ARBA" id="ARBA00022825"/>
    </source>
</evidence>
<evidence type="ECO:0000256" key="7">
    <source>
        <dbReference type="SAM" id="MobiDB-lite"/>
    </source>
</evidence>
<evidence type="ECO:0000256" key="2">
    <source>
        <dbReference type="ARBA" id="ARBA00022670"/>
    </source>
</evidence>
<evidence type="ECO:0000256" key="1">
    <source>
        <dbReference type="ARBA" id="ARBA00011073"/>
    </source>
</evidence>
<dbReference type="SUPFAM" id="SSF52743">
    <property type="entry name" value="Subtilisin-like"/>
    <property type="match status" value="1"/>
</dbReference>
<evidence type="ECO:0000313" key="10">
    <source>
        <dbReference type="Proteomes" id="UP000606115"/>
    </source>
</evidence>
<dbReference type="InterPro" id="IPR000209">
    <property type="entry name" value="Peptidase_S8/S53_dom"/>
</dbReference>
<dbReference type="InterPro" id="IPR022398">
    <property type="entry name" value="Peptidase_S8_His-AS"/>
</dbReference>
<dbReference type="InterPro" id="IPR050131">
    <property type="entry name" value="Peptidase_S8_subtilisin-like"/>
</dbReference>
<feature type="compositionally biased region" description="Polar residues" evidence="7">
    <location>
        <begin position="513"/>
        <end position="530"/>
    </location>
</feature>
<evidence type="ECO:0000256" key="3">
    <source>
        <dbReference type="ARBA" id="ARBA00022801"/>
    </source>
</evidence>
<keyword evidence="4 5" id="KW-0720">Serine protease</keyword>
<keyword evidence="3 5" id="KW-0378">Hydrolase</keyword>
<dbReference type="InterPro" id="IPR023827">
    <property type="entry name" value="Peptidase_S8_Asp-AS"/>
</dbReference>
<dbReference type="GeneID" id="303302706"/>
<sequence>MARFSPLRRTLAVSAAVAIGFAGFGAGILPASAQPIKVPAEKSNPAPNSEATVKIGPPVADEAYDQFIVTYKASAQNAGKSGRAKAWGKAAQEAGVSVKELRSMATGSFVVKSNKELKGKDADAFMEDMAKSGLIEAIEPDAMMKISMTPNDTRYAEQWHYSGTNGMRLPSAWDTSTGSGSVVAVLDTGITLHSDLNTNVLPGYDFVSNATSARDGNGRDSNAQDQGDWYAAGECGGSDSGNSSWHGTHVAGTVAAVTDNGKGVAGVAPDAKLLPVRVLAKCGGSLSDISDAIIWASGGYVPGVPTNTNPADTINMSLGGGGACGTTYQAAIDTAVSRGTSVIVAAGNESQNASNVRPANCSNVVVVAASNPSGGPSFYTNYGSAIDVTAPGGDTRYAGQGVLSTINTGSTTPSAEGYAFYQGTSMATPHVAGMVALMKSKSPSLSPAQVETALKNGTRAMPAGCSIGCGTGLVDAAKIMNALGGTTPDPDPEPEPEPSGNLLKNPGFEDGSTGWTANRSDTFETGSAARTGNGLAGLNGWGNSNTYTLDQKVTIPSSASSAELKFHLRVLTDETTTSYAYDKISVQVIDGYGTYNMGSWSNLDAGTSYQERTVNLNNFRGKTVTLRFKGVEDSAKATVFRIDDASVSAN</sequence>
<evidence type="ECO:0000313" key="9">
    <source>
        <dbReference type="EMBL" id="GGJ47688.1"/>
    </source>
</evidence>
<name>A0ABQ2D7F4_9MICC</name>
<reference evidence="10" key="1">
    <citation type="journal article" date="2019" name="Int. J. Syst. Evol. Microbiol.">
        <title>The Global Catalogue of Microorganisms (GCM) 10K type strain sequencing project: providing services to taxonomists for standard genome sequencing and annotation.</title>
        <authorList>
            <consortium name="The Broad Institute Genomics Platform"/>
            <consortium name="The Broad Institute Genome Sequencing Center for Infectious Disease"/>
            <person name="Wu L."/>
            <person name="Ma J."/>
        </authorList>
    </citation>
    <scope>NUCLEOTIDE SEQUENCE [LARGE SCALE GENOMIC DNA]</scope>
    <source>
        <strain evidence="10">CGMCC 1.3685</strain>
    </source>
</reference>
<dbReference type="PROSITE" id="PS00138">
    <property type="entry name" value="SUBTILASE_SER"/>
    <property type="match status" value="1"/>
</dbReference>
<dbReference type="Gene3D" id="3.40.50.200">
    <property type="entry name" value="Peptidase S8/S53 domain"/>
    <property type="match status" value="1"/>
</dbReference>
<dbReference type="PANTHER" id="PTHR43806">
    <property type="entry name" value="PEPTIDASE S8"/>
    <property type="match status" value="1"/>
</dbReference>
<dbReference type="Pfam" id="PF00082">
    <property type="entry name" value="Peptidase_S8"/>
    <property type="match status" value="1"/>
</dbReference>
<feature type="region of interest" description="Disordered" evidence="7">
    <location>
        <begin position="211"/>
        <end position="230"/>
    </location>
</feature>
<dbReference type="InterPro" id="IPR015500">
    <property type="entry name" value="Peptidase_S8_subtilisin-rel"/>
</dbReference>